<keyword evidence="1" id="KW-0812">Transmembrane</keyword>
<dbReference type="OrthoDB" id="250722at2"/>
<proteinExistence type="predicted"/>
<feature type="transmembrane region" description="Helical" evidence="1">
    <location>
        <begin position="92"/>
        <end position="114"/>
    </location>
</feature>
<evidence type="ECO:0000256" key="1">
    <source>
        <dbReference type="SAM" id="Phobius"/>
    </source>
</evidence>
<comment type="caution">
    <text evidence="2">The sequence shown here is derived from an EMBL/GenBank/DDBJ whole genome shotgun (WGS) entry which is preliminary data.</text>
</comment>
<dbReference type="RefSeq" id="WP_137265604.1">
    <property type="nucleotide sequence ID" value="NZ_SZUA01000001.1"/>
</dbReference>
<name>A0A4U5JWC5_9GAMM</name>
<dbReference type="AlphaFoldDB" id="A0A4U5JWC5"/>
<feature type="transmembrane region" description="Helical" evidence="1">
    <location>
        <begin position="60"/>
        <end position="80"/>
    </location>
</feature>
<dbReference type="EMBL" id="SZUA01000001">
    <property type="protein sequence ID" value="TKR33396.1"/>
    <property type="molecule type" value="Genomic_DNA"/>
</dbReference>
<keyword evidence="1" id="KW-0472">Membrane</keyword>
<reference evidence="2 3" key="1">
    <citation type="submission" date="2019-04" db="EMBL/GenBank/DDBJ databases">
        <title>Reference strain of H23.</title>
        <authorList>
            <person name="Luo X."/>
        </authorList>
    </citation>
    <scope>NUCLEOTIDE SEQUENCE [LARGE SCALE GENOMIC DNA]</scope>
    <source>
        <strain evidence="2 3">H23</strain>
    </source>
</reference>
<accession>A0A4U5JWC5</accession>
<keyword evidence="3" id="KW-1185">Reference proteome</keyword>
<gene>
    <name evidence="2" type="ORF">FCE95_03555</name>
</gene>
<keyword evidence="1" id="KW-1133">Transmembrane helix</keyword>
<sequence>MYRALEPEAILSTCERLGARISERFPGSGLSKVGAELLLLARESIFDLERLRKPNWPVRIGVAVMALVVIAAALGLAASIRGIDPNFRLFELLQAVESAVNDIVFIGIAVYFLLTLERRIKRRAALRSLHRLRSVAHVIDMHQLTKDPERLLSPAMATPSSPQRTMTRFELARYLDYCSELLSITSKLAALYLQHLDDAQVLNSVNDIQTLTGGLSAKIWQKIVIIDTIAMRAETAA</sequence>
<protein>
    <submittedName>
        <fullName evidence="2">Uncharacterized protein</fullName>
    </submittedName>
</protein>
<evidence type="ECO:0000313" key="2">
    <source>
        <dbReference type="EMBL" id="TKR33396.1"/>
    </source>
</evidence>
<dbReference type="Proteomes" id="UP000308707">
    <property type="component" value="Unassembled WGS sequence"/>
</dbReference>
<evidence type="ECO:0000313" key="3">
    <source>
        <dbReference type="Proteomes" id="UP000308707"/>
    </source>
</evidence>
<organism evidence="2 3">
    <name type="scientific">Luteimonas gilva</name>
    <dbReference type="NCBI Taxonomy" id="2572684"/>
    <lineage>
        <taxon>Bacteria</taxon>
        <taxon>Pseudomonadati</taxon>
        <taxon>Pseudomonadota</taxon>
        <taxon>Gammaproteobacteria</taxon>
        <taxon>Lysobacterales</taxon>
        <taxon>Lysobacteraceae</taxon>
        <taxon>Luteimonas</taxon>
    </lineage>
</organism>